<dbReference type="OrthoDB" id="9177203at2"/>
<comment type="caution">
    <text evidence="1">The sequence shown here is derived from an EMBL/GenBank/DDBJ whole genome shotgun (WGS) entry which is preliminary data.</text>
</comment>
<dbReference type="Proteomes" id="UP000587070">
    <property type="component" value="Unassembled WGS sequence"/>
</dbReference>
<proteinExistence type="predicted"/>
<keyword evidence="2" id="KW-1185">Reference proteome</keyword>
<organism evidence="1 2">
    <name type="scientific">Rhodocyclus tenuis</name>
    <name type="common">Rhodospirillum tenue</name>
    <dbReference type="NCBI Taxonomy" id="1066"/>
    <lineage>
        <taxon>Bacteria</taxon>
        <taxon>Pseudomonadati</taxon>
        <taxon>Pseudomonadota</taxon>
        <taxon>Betaproteobacteria</taxon>
        <taxon>Rhodocyclales</taxon>
        <taxon>Rhodocyclaceae</taxon>
        <taxon>Rhodocyclus</taxon>
    </lineage>
</organism>
<accession>A0A840GKI3</accession>
<evidence type="ECO:0000313" key="1">
    <source>
        <dbReference type="EMBL" id="MBB4248942.1"/>
    </source>
</evidence>
<dbReference type="EMBL" id="JACIGE010000015">
    <property type="protein sequence ID" value="MBB4248942.1"/>
    <property type="molecule type" value="Genomic_DNA"/>
</dbReference>
<dbReference type="AlphaFoldDB" id="A0A840GKI3"/>
<protein>
    <submittedName>
        <fullName evidence="1">Uncharacterized protein</fullName>
    </submittedName>
</protein>
<dbReference type="RefSeq" id="WP_153117838.1">
    <property type="nucleotide sequence ID" value="NZ_JACIGE010000015.1"/>
</dbReference>
<evidence type="ECO:0000313" key="2">
    <source>
        <dbReference type="Proteomes" id="UP000587070"/>
    </source>
</evidence>
<reference evidence="1 2" key="1">
    <citation type="submission" date="2020-08" db="EMBL/GenBank/DDBJ databases">
        <title>Genome sequencing of Purple Non-Sulfur Bacteria from various extreme environments.</title>
        <authorList>
            <person name="Mayer M."/>
        </authorList>
    </citation>
    <scope>NUCLEOTIDE SEQUENCE [LARGE SCALE GENOMIC DNA]</scope>
    <source>
        <strain evidence="1 2">2761</strain>
    </source>
</reference>
<sequence>MSAILPPGSAAFGITDLPSGLSFLARLPTANPPVALDELQRFLDSLLLAEIDGDVLLTLLEQARVSLGFVGDELSLQFVNQPLPLAEGEENTFRRLSDLWLKTARAYARCPQLAGDDDASASEQRERLALILHRCLYYTGLSLFEHQRARREPPAGLWLDIHGYFASAEEWGVATLAVSDTLDPFGRSSHCTAAYVTLLLPELASPYSLPVTDQELVRRLGISWAPLVGVHAVRGNEGLPQFVGDLMYDGGLRPSHEYEHGGQLRRLDTGRLSLQMNHARAQLKQKIPPVQLGFGSDCSTTQCMRLLELLARPWAQARAPRKFRRHASSGLARVCTGFEGIHYVLSGHVFSQPENVSTYSRKEFDALFAFRHMVDPTQQLQIQQEQLGIGADTWEVVNQSANGFRLTRSIAGRRMAHGQLIAVSPPDGDRFLLAQSNWLMQERGGGLLAGVAVLPGIPVALAARPLPEAGRREPYTRAFLLSAVPAIGAEASLVLPAGWFHYGRIIEVFNEGVWRVRLSGLLQEGSDFARVSFATAG</sequence>
<gene>
    <name evidence="1" type="ORF">GGD90_003344</name>
</gene>
<name>A0A840GKI3_RHOTE</name>